<dbReference type="SUPFAM" id="SSF53597">
    <property type="entry name" value="Dihydrofolate reductase-like"/>
    <property type="match status" value="1"/>
</dbReference>
<evidence type="ECO:0000313" key="2">
    <source>
        <dbReference type="EMBL" id="MCK9794095.1"/>
    </source>
</evidence>
<accession>A0ABT0J3L3</accession>
<dbReference type="PANTHER" id="PTHR38011:SF12">
    <property type="entry name" value="BIFUNCTIONAL DEAMINASE-REDUCTASE DOMAIN PROTEIN"/>
    <property type="match status" value="1"/>
</dbReference>
<dbReference type="Proteomes" id="UP001651050">
    <property type="component" value="Unassembled WGS sequence"/>
</dbReference>
<dbReference type="RefSeq" id="WP_416343951.1">
    <property type="nucleotide sequence ID" value="NZ_JALQCY010000003.1"/>
</dbReference>
<reference evidence="2 3" key="1">
    <citation type="submission" date="2022-02" db="EMBL/GenBank/DDBJ databases">
        <title>The car tank lid bacteriome: a reservoir of bacteria with potential in bioremediation of fuel.</title>
        <authorList>
            <person name="Vidal-Verdu A."/>
            <person name="Gomez-Martinez D."/>
            <person name="Latorre-Perez A."/>
            <person name="Pereto J."/>
            <person name="Porcar M."/>
        </authorList>
    </citation>
    <scope>NUCLEOTIDE SEQUENCE [LARGE SCALE GENOMIC DNA]</scope>
    <source>
        <strain evidence="2 3">4D.3</strain>
    </source>
</reference>
<dbReference type="Gene3D" id="3.40.430.10">
    <property type="entry name" value="Dihydrofolate Reductase, subunit A"/>
    <property type="match status" value="1"/>
</dbReference>
<evidence type="ECO:0000259" key="1">
    <source>
        <dbReference type="Pfam" id="PF01872"/>
    </source>
</evidence>
<proteinExistence type="predicted"/>
<organism evidence="2 3">
    <name type="scientific">Isoptericola peretonis</name>
    <dbReference type="NCBI Taxonomy" id="2918523"/>
    <lineage>
        <taxon>Bacteria</taxon>
        <taxon>Bacillati</taxon>
        <taxon>Actinomycetota</taxon>
        <taxon>Actinomycetes</taxon>
        <taxon>Micrococcales</taxon>
        <taxon>Promicromonosporaceae</taxon>
        <taxon>Isoptericola</taxon>
    </lineage>
</organism>
<feature type="domain" description="Bacterial bifunctional deaminase-reductase C-terminal" evidence="1">
    <location>
        <begin position="12"/>
        <end position="182"/>
    </location>
</feature>
<gene>
    <name evidence="2" type="ORF">M1843_10090</name>
</gene>
<dbReference type="InterPro" id="IPR024072">
    <property type="entry name" value="DHFR-like_dom_sf"/>
</dbReference>
<protein>
    <submittedName>
        <fullName evidence="2">Dihydrofolate reductase family protein</fullName>
    </submittedName>
</protein>
<name>A0ABT0J3L3_9MICO</name>
<keyword evidence="3" id="KW-1185">Reference proteome</keyword>
<dbReference type="EMBL" id="JALQCY010000003">
    <property type="protein sequence ID" value="MCK9794095.1"/>
    <property type="molecule type" value="Genomic_DNA"/>
</dbReference>
<dbReference type="InterPro" id="IPR002734">
    <property type="entry name" value="RibDG_C"/>
</dbReference>
<dbReference type="PANTHER" id="PTHR38011">
    <property type="entry name" value="DIHYDROFOLATE REDUCTASE FAMILY PROTEIN (AFU_ORTHOLOGUE AFUA_8G06820)"/>
    <property type="match status" value="1"/>
</dbReference>
<evidence type="ECO:0000313" key="3">
    <source>
        <dbReference type="Proteomes" id="UP001651050"/>
    </source>
</evidence>
<dbReference type="Pfam" id="PF01872">
    <property type="entry name" value="RibD_C"/>
    <property type="match status" value="1"/>
</dbReference>
<comment type="caution">
    <text evidence="2">The sequence shown here is derived from an EMBL/GenBank/DDBJ whole genome shotgun (WGS) entry which is preliminary data.</text>
</comment>
<sequence length="210" mass="22208">MSSGTGAGTGLVSVSASVSLDGFIAGPEGSGFEHLFAWYEGGDRTFPSTHPEIPFHLSGADHDYLTAAMARMGVLVVGRRLFDITNGWDGVHPLDKPVVVMTHRTPRDWVERYPDAPFEFVPTGIHDAVAAAHDLAGGLDVGLNAGEVASQGIAAGLVDEVILDLVPVLLGGGTRFFDAIGTTPVVLDGPEATQGHRVTHLRYTVRRDRA</sequence>
<dbReference type="InterPro" id="IPR050765">
    <property type="entry name" value="Riboflavin_Biosynth_HTPR"/>
</dbReference>